<dbReference type="RefSeq" id="WP_014786584.1">
    <property type="nucleotide sequence ID" value="NC_018014.1"/>
</dbReference>
<dbReference type="PATRIC" id="fig|926566.3.peg.3058"/>
<sequence length="611" mass="68528">MKAPQRKRPQGQLRQGQLITTFGPGAMTDLPERSVLIAGLEDWVGERELISEPRLSAKIANLLKIPSVRLETPPSAGDIEDQRITGVRAYRFPEWFVTQDAPGKGQDESRRSRYLVHVRALARGNAFIHPETRKRLSVVPVRFVRACRLGHIGDIDWYFFLHGNENTCRNQGRLLYLDERGTSGDLSEIWIRCSCGKAERSMAQIALQKAEVFGRCDGARPWLGPAMKEKCDEMNRLLVRTASNAYFPQRMSVISLPERVETVREAVSAVWDFLETAEDEGDVARERRKAKVKEALEGVSDAEVWAEIQVRRAPSQVQEKSVKYAELETLISANEELGEDRPEGVFYARALPQKEWDKPWLKGIEKVILVQRLREVMALVGFTRFEAAAPDTDGELDMGVRRADLARNVTWVPAVENRGEGIFLLFRRKAIEDWLAKPSVIERAVQLRRGFDAWKAEHSSSSRKFGGPAYIMLHSFAHLMITTIALECGYPASSIRERIYAIPEIGYGVLLYTGSSDSEGTLGGLIEVGRRIADTIHNALELGALCSNDPVCSQHLPENPHARSFLLGAACHGCLLVAETSCEQQNDLLDRSLVVRTVQGADSEFFHELPN</sequence>
<dbReference type="AlphaFoldDB" id="I3ZJA2"/>
<dbReference type="STRING" id="926566.Terro_3089"/>
<dbReference type="NCBIfam" id="NF038324">
    <property type="entry name" value="DrmB_fam"/>
    <property type="match status" value="1"/>
</dbReference>
<name>I3ZJA2_TERRK</name>
<keyword evidence="3" id="KW-1185">Reference proteome</keyword>
<dbReference type="HOGENOM" id="CLU_020062_0_0_0"/>
<gene>
    <name evidence="2" type="ordered locus">Terro_3089</name>
</gene>
<dbReference type="eggNOG" id="ENOG502Z7NV">
    <property type="taxonomic scope" value="Bacteria"/>
</dbReference>
<dbReference type="Pfam" id="PF09369">
    <property type="entry name" value="MZB"/>
    <property type="match status" value="1"/>
</dbReference>
<proteinExistence type="predicted"/>
<protein>
    <recommendedName>
        <fullName evidence="1">MrfA-like Zn-binding domain-containing protein</fullName>
    </recommendedName>
</protein>
<dbReference type="InterPro" id="IPR047721">
    <property type="entry name" value="DrmB"/>
</dbReference>
<evidence type="ECO:0000313" key="2">
    <source>
        <dbReference type="EMBL" id="AFL89320.1"/>
    </source>
</evidence>
<feature type="domain" description="MrfA-like Zn-binding" evidence="1">
    <location>
        <begin position="476"/>
        <end position="575"/>
    </location>
</feature>
<organism evidence="2 3">
    <name type="scientific">Terriglobus roseus (strain DSM 18391 / NRRL B-41598 / KBS 63)</name>
    <dbReference type="NCBI Taxonomy" id="926566"/>
    <lineage>
        <taxon>Bacteria</taxon>
        <taxon>Pseudomonadati</taxon>
        <taxon>Acidobacteriota</taxon>
        <taxon>Terriglobia</taxon>
        <taxon>Terriglobales</taxon>
        <taxon>Acidobacteriaceae</taxon>
        <taxon>Terriglobus</taxon>
    </lineage>
</organism>
<dbReference type="InterPro" id="IPR018973">
    <property type="entry name" value="MZB"/>
</dbReference>
<dbReference type="EMBL" id="CP003379">
    <property type="protein sequence ID" value="AFL89320.1"/>
    <property type="molecule type" value="Genomic_DNA"/>
</dbReference>
<dbReference type="OrthoDB" id="9134227at2"/>
<dbReference type="KEGG" id="trs:Terro_3089"/>
<dbReference type="Proteomes" id="UP000006056">
    <property type="component" value="Chromosome"/>
</dbReference>
<reference evidence="2 3" key="1">
    <citation type="submission" date="2012-06" db="EMBL/GenBank/DDBJ databases">
        <title>Complete genome of Terriglobus roseus DSM 18391.</title>
        <authorList>
            <consortium name="US DOE Joint Genome Institute (JGI-PGF)"/>
            <person name="Lucas S."/>
            <person name="Copeland A."/>
            <person name="Lapidus A."/>
            <person name="Glavina del Rio T."/>
            <person name="Dalin E."/>
            <person name="Tice H."/>
            <person name="Bruce D."/>
            <person name="Goodwin L."/>
            <person name="Pitluck S."/>
            <person name="Peters L."/>
            <person name="Mikhailova N."/>
            <person name="Munk A.C.C."/>
            <person name="Kyrpides N."/>
            <person name="Mavromatis K."/>
            <person name="Ivanova N."/>
            <person name="Brettin T."/>
            <person name="Detter J.C."/>
            <person name="Han C."/>
            <person name="Larimer F."/>
            <person name="Land M."/>
            <person name="Hauser L."/>
            <person name="Markowitz V."/>
            <person name="Cheng J.-F."/>
            <person name="Hugenholtz P."/>
            <person name="Woyke T."/>
            <person name="Wu D."/>
            <person name="Brambilla E."/>
            <person name="Klenk H.-P."/>
            <person name="Eisen J.A."/>
        </authorList>
    </citation>
    <scope>NUCLEOTIDE SEQUENCE [LARGE SCALE GENOMIC DNA]</scope>
    <source>
        <strain evidence="3">DSM 18391 / NRRL B-41598 / KBS 63</strain>
    </source>
</reference>
<evidence type="ECO:0000313" key="3">
    <source>
        <dbReference type="Proteomes" id="UP000006056"/>
    </source>
</evidence>
<accession>I3ZJA2</accession>
<evidence type="ECO:0000259" key="1">
    <source>
        <dbReference type="Pfam" id="PF09369"/>
    </source>
</evidence>